<dbReference type="PANTHER" id="PTHR24221">
    <property type="entry name" value="ATP-BINDING CASSETTE SUB-FAMILY B"/>
    <property type="match status" value="1"/>
</dbReference>
<dbReference type="PROSITE" id="PS00211">
    <property type="entry name" value="ABC_TRANSPORTER_1"/>
    <property type="match status" value="1"/>
</dbReference>
<dbReference type="SMART" id="SM00382">
    <property type="entry name" value="AAA"/>
    <property type="match status" value="1"/>
</dbReference>
<dbReference type="InterPro" id="IPR036640">
    <property type="entry name" value="ABC1_TM_sf"/>
</dbReference>
<evidence type="ECO:0000256" key="1">
    <source>
        <dbReference type="ARBA" id="ARBA00004651"/>
    </source>
</evidence>
<dbReference type="GO" id="GO:0005886">
    <property type="term" value="C:plasma membrane"/>
    <property type="evidence" value="ECO:0007669"/>
    <property type="project" value="UniProtKB-SubCell"/>
</dbReference>
<dbReference type="AlphaFoldDB" id="A0A6L7G0U9"/>
<evidence type="ECO:0000313" key="11">
    <source>
        <dbReference type="Proteomes" id="UP000477911"/>
    </source>
</evidence>
<evidence type="ECO:0000256" key="6">
    <source>
        <dbReference type="ARBA" id="ARBA00023136"/>
    </source>
</evidence>
<dbReference type="GO" id="GO:0140359">
    <property type="term" value="F:ABC-type transporter activity"/>
    <property type="evidence" value="ECO:0007669"/>
    <property type="project" value="InterPro"/>
</dbReference>
<dbReference type="InterPro" id="IPR003593">
    <property type="entry name" value="AAA+_ATPase"/>
</dbReference>
<dbReference type="SUPFAM" id="SSF52540">
    <property type="entry name" value="P-loop containing nucleoside triphosphate hydrolases"/>
    <property type="match status" value="1"/>
</dbReference>
<dbReference type="RefSeq" id="WP_160893241.1">
    <property type="nucleotide sequence ID" value="NZ_WUMU01000005.1"/>
</dbReference>
<dbReference type="Proteomes" id="UP000477911">
    <property type="component" value="Unassembled WGS sequence"/>
</dbReference>
<feature type="domain" description="ABC transmembrane type-1" evidence="9">
    <location>
        <begin position="22"/>
        <end position="309"/>
    </location>
</feature>
<dbReference type="EMBL" id="WUMU01000005">
    <property type="protein sequence ID" value="MXN17685.1"/>
    <property type="molecule type" value="Genomic_DNA"/>
</dbReference>
<organism evidence="10 11">
    <name type="scientific">Pseudooceanicola albus</name>
    <dbReference type="NCBI Taxonomy" id="2692189"/>
    <lineage>
        <taxon>Bacteria</taxon>
        <taxon>Pseudomonadati</taxon>
        <taxon>Pseudomonadota</taxon>
        <taxon>Alphaproteobacteria</taxon>
        <taxon>Rhodobacterales</taxon>
        <taxon>Paracoccaceae</taxon>
        <taxon>Pseudooceanicola</taxon>
    </lineage>
</organism>
<evidence type="ECO:0000256" key="4">
    <source>
        <dbReference type="ARBA" id="ARBA00022840"/>
    </source>
</evidence>
<sequence>MKPMLKMMRQLLGAAPWAMTRGAALALVVLLMGAALLGLSGWFITATGIAGVAGMGIAFDVFRPSAGVRFLALGRTAARYGERVLTHDATLRALAALRVDLLRRQARAGARALAQLRSETALTRIIADVDALDGLVLRLLLPLLAGGCTIVLAALALWALVGGGVALMLPLLLLPGAALILLVLARRSLAPASEAEAALQRLRRGLIDMIRDREALILAGQIPERRAALAQVDGQARAAAARLDRADRGAGLALSLLHGIAVALAIVLAGALVAAGQAGAAAAAIAVFVTLALAEALLPLRRGVSEIGRMADAAGRVAPETPAEGAPDSPADPVPGAPAMVLTTPQQQLILQPGDAVALSGPSGSGKTTLLLQAAGLIPIPPERSVTFQGRSISQWREADFRKNVIMLPQRSALIAGSVRDNLTLAGPAEDPEIWSVLDAVDLAEEVRRRGGPDALLGEGGAGLSGGQARRLCLARALLKRPSVLLLDEPTEGLDSATAARVMAGVRAYLPQAALLVALHRGADSGLFQRRVTLG</sequence>
<dbReference type="PROSITE" id="PS50929">
    <property type="entry name" value="ABC_TM1F"/>
    <property type="match status" value="1"/>
</dbReference>
<feature type="domain" description="ABC transporter" evidence="8">
    <location>
        <begin position="329"/>
        <end position="534"/>
    </location>
</feature>
<comment type="subcellular location">
    <subcellularLocation>
        <location evidence="1">Cell membrane</location>
        <topology evidence="1">Multi-pass membrane protein</topology>
    </subcellularLocation>
</comment>
<dbReference type="Gene3D" id="3.40.50.300">
    <property type="entry name" value="P-loop containing nucleotide triphosphate hydrolases"/>
    <property type="match status" value="1"/>
</dbReference>
<evidence type="ECO:0000256" key="5">
    <source>
        <dbReference type="ARBA" id="ARBA00022989"/>
    </source>
</evidence>
<keyword evidence="3" id="KW-0547">Nucleotide-binding</keyword>
<feature type="transmembrane region" description="Helical" evidence="7">
    <location>
        <begin position="280"/>
        <end position="300"/>
    </location>
</feature>
<feature type="transmembrane region" description="Helical" evidence="7">
    <location>
        <begin position="167"/>
        <end position="185"/>
    </location>
</feature>
<dbReference type="Gene3D" id="1.20.1560.10">
    <property type="entry name" value="ABC transporter type 1, transmembrane domain"/>
    <property type="match status" value="1"/>
</dbReference>
<dbReference type="InterPro" id="IPR003439">
    <property type="entry name" value="ABC_transporter-like_ATP-bd"/>
</dbReference>
<feature type="transmembrane region" description="Helical" evidence="7">
    <location>
        <begin position="42"/>
        <end position="62"/>
    </location>
</feature>
<accession>A0A6L7G0U9</accession>
<name>A0A6L7G0U9_9RHOB</name>
<dbReference type="PANTHER" id="PTHR24221:SF654">
    <property type="entry name" value="ATP-BINDING CASSETTE SUB-FAMILY B MEMBER 6"/>
    <property type="match status" value="1"/>
</dbReference>
<keyword evidence="4 10" id="KW-0067">ATP-binding</keyword>
<keyword evidence="11" id="KW-1185">Reference proteome</keyword>
<evidence type="ECO:0000256" key="2">
    <source>
        <dbReference type="ARBA" id="ARBA00022692"/>
    </source>
</evidence>
<keyword evidence="2 7" id="KW-0812">Transmembrane</keyword>
<dbReference type="GO" id="GO:0016887">
    <property type="term" value="F:ATP hydrolysis activity"/>
    <property type="evidence" value="ECO:0007669"/>
    <property type="project" value="InterPro"/>
</dbReference>
<evidence type="ECO:0000256" key="7">
    <source>
        <dbReference type="SAM" id="Phobius"/>
    </source>
</evidence>
<gene>
    <name evidence="10" type="ORF">GR170_07565</name>
</gene>
<keyword evidence="6 7" id="KW-0472">Membrane</keyword>
<protein>
    <submittedName>
        <fullName evidence="10">ATP-binding cassette domain-containing protein</fullName>
    </submittedName>
</protein>
<dbReference type="InterPro" id="IPR039421">
    <property type="entry name" value="Type_1_exporter"/>
</dbReference>
<evidence type="ECO:0000313" key="10">
    <source>
        <dbReference type="EMBL" id="MXN17685.1"/>
    </source>
</evidence>
<feature type="transmembrane region" description="Helical" evidence="7">
    <location>
        <begin position="139"/>
        <end position="161"/>
    </location>
</feature>
<keyword evidence="5 7" id="KW-1133">Transmembrane helix</keyword>
<evidence type="ECO:0000256" key="3">
    <source>
        <dbReference type="ARBA" id="ARBA00022741"/>
    </source>
</evidence>
<proteinExistence type="predicted"/>
<evidence type="ECO:0000259" key="9">
    <source>
        <dbReference type="PROSITE" id="PS50929"/>
    </source>
</evidence>
<comment type="caution">
    <text evidence="10">The sequence shown here is derived from an EMBL/GenBank/DDBJ whole genome shotgun (WGS) entry which is preliminary data.</text>
</comment>
<dbReference type="PROSITE" id="PS50893">
    <property type="entry name" value="ABC_TRANSPORTER_2"/>
    <property type="match status" value="1"/>
</dbReference>
<dbReference type="Pfam" id="PF00005">
    <property type="entry name" value="ABC_tran"/>
    <property type="match status" value="1"/>
</dbReference>
<feature type="transmembrane region" description="Helical" evidence="7">
    <location>
        <begin position="252"/>
        <end position="274"/>
    </location>
</feature>
<dbReference type="GO" id="GO:0005524">
    <property type="term" value="F:ATP binding"/>
    <property type="evidence" value="ECO:0007669"/>
    <property type="project" value="UniProtKB-KW"/>
</dbReference>
<dbReference type="InterPro" id="IPR017871">
    <property type="entry name" value="ABC_transporter-like_CS"/>
</dbReference>
<evidence type="ECO:0000259" key="8">
    <source>
        <dbReference type="PROSITE" id="PS50893"/>
    </source>
</evidence>
<dbReference type="InterPro" id="IPR011527">
    <property type="entry name" value="ABC1_TM_dom"/>
</dbReference>
<dbReference type="SUPFAM" id="SSF90123">
    <property type="entry name" value="ABC transporter transmembrane region"/>
    <property type="match status" value="1"/>
</dbReference>
<dbReference type="InterPro" id="IPR027417">
    <property type="entry name" value="P-loop_NTPase"/>
</dbReference>
<reference evidence="10 11" key="1">
    <citation type="submission" date="2019-12" db="EMBL/GenBank/DDBJ databases">
        <authorList>
            <person name="Li M."/>
        </authorList>
    </citation>
    <scope>NUCLEOTIDE SEQUENCE [LARGE SCALE GENOMIC DNA]</scope>
    <source>
        <strain evidence="10 11">GBMRC 2024</strain>
    </source>
</reference>